<evidence type="ECO:0000259" key="1">
    <source>
        <dbReference type="Pfam" id="PF12680"/>
    </source>
</evidence>
<dbReference type="Pfam" id="PF12680">
    <property type="entry name" value="SnoaL_2"/>
    <property type="match status" value="1"/>
</dbReference>
<dbReference type="InterPro" id="IPR037401">
    <property type="entry name" value="SnoaL-like"/>
</dbReference>
<protein>
    <recommendedName>
        <fullName evidence="1">SnoaL-like domain-containing protein</fullName>
    </recommendedName>
</protein>
<organism evidence="2 3">
    <name type="scientific">Chryseobacterium kwangjuense</name>
    <dbReference type="NCBI Taxonomy" id="267125"/>
    <lineage>
        <taxon>Bacteria</taxon>
        <taxon>Pseudomonadati</taxon>
        <taxon>Bacteroidota</taxon>
        <taxon>Flavobacteriia</taxon>
        <taxon>Flavobacteriales</taxon>
        <taxon>Weeksellaceae</taxon>
        <taxon>Chryseobacterium group</taxon>
        <taxon>Chryseobacterium</taxon>
    </lineage>
</organism>
<proteinExistence type="predicted"/>
<gene>
    <name evidence="2" type="ORF">AU378_14075</name>
</gene>
<reference evidence="2 3" key="2">
    <citation type="journal article" date="2016" name="Genome Announc.">
        <title>Draft Genome Sequence of a Biocontrol Rhizobacterium, Chryseobacterium kwangjuense Strain KJ1R5, Isolated from Pepper (Capsicum annuum).</title>
        <authorList>
            <person name="Jeong J.J."/>
            <person name="Park H."/>
            <person name="Park B.H."/>
            <person name="Mannaa M."/>
            <person name="Sang M.K."/>
            <person name="Choi I.G."/>
            <person name="Kim K.D."/>
        </authorList>
    </citation>
    <scope>NUCLEOTIDE SEQUENCE [LARGE SCALE GENOMIC DNA]</scope>
    <source>
        <strain evidence="2 3">KJ1R5</strain>
    </source>
</reference>
<evidence type="ECO:0000313" key="2">
    <source>
        <dbReference type="EMBL" id="KXH83516.1"/>
    </source>
</evidence>
<evidence type="ECO:0000313" key="3">
    <source>
        <dbReference type="Proteomes" id="UP000070513"/>
    </source>
</evidence>
<name>A0A135WF43_9FLAO</name>
<dbReference type="InterPro" id="IPR032710">
    <property type="entry name" value="NTF2-like_dom_sf"/>
</dbReference>
<sequence length="196" mass="22696">MQVHLVFGHPSFFYKYNNQIYIQVLSCRKLLPLWKLIVNMKSLIYFFVKDFNKRNFNKKVMKTQARQAVDKMFEVFAQQNIDAIVDAFSDDTVLIHHGTQIMPSAKFIGKEGARMFFEFNINALEVVYFNINEFVEAGNDKLFVFGNEHFISKQDQSEMKNRWVQIYTVKDGLITKMEEFASSAAPESYGGNAGGL</sequence>
<comment type="caution">
    <text evidence="2">The sequence shown here is derived from an EMBL/GenBank/DDBJ whole genome shotgun (WGS) entry which is preliminary data.</text>
</comment>
<reference evidence="3" key="1">
    <citation type="submission" date="2015-12" db="EMBL/GenBank/DDBJ databases">
        <title>Genome sequence of a biocontrol rhizobacterium Chryseobacterium kwangjuense strain KJ1R5 isolated from pepper (Capsicum annuum L.).</title>
        <authorList>
            <person name="Jeong J.-J."/>
            <person name="Park H."/>
            <person name="Mannaa M."/>
            <person name="Sang M.K."/>
            <person name="Choi I.-G."/>
            <person name="Kim K.D."/>
        </authorList>
    </citation>
    <scope>NUCLEOTIDE SEQUENCE [LARGE SCALE GENOMIC DNA]</scope>
    <source>
        <strain evidence="3">KJ1R5</strain>
    </source>
</reference>
<dbReference type="SUPFAM" id="SSF54427">
    <property type="entry name" value="NTF2-like"/>
    <property type="match status" value="1"/>
</dbReference>
<accession>A0A135WF43</accession>
<dbReference type="AlphaFoldDB" id="A0A135WF43"/>
<dbReference type="EMBL" id="LPUR01000011">
    <property type="protein sequence ID" value="KXH83516.1"/>
    <property type="molecule type" value="Genomic_DNA"/>
</dbReference>
<feature type="domain" description="SnoaL-like" evidence="1">
    <location>
        <begin position="69"/>
        <end position="176"/>
    </location>
</feature>
<dbReference type="Gene3D" id="3.10.450.50">
    <property type="match status" value="1"/>
</dbReference>
<dbReference type="Proteomes" id="UP000070513">
    <property type="component" value="Unassembled WGS sequence"/>
</dbReference>